<feature type="non-terminal residue" evidence="2">
    <location>
        <position position="1"/>
    </location>
</feature>
<dbReference type="GO" id="GO:0016706">
    <property type="term" value="F:2-oxoglutarate-dependent dioxygenase activity"/>
    <property type="evidence" value="ECO:0007669"/>
    <property type="project" value="InterPro"/>
</dbReference>
<organism evidence="2">
    <name type="scientific">Nothobranchius rachovii</name>
    <name type="common">bluefin notho</name>
    <dbReference type="NCBI Taxonomy" id="451742"/>
    <lineage>
        <taxon>Eukaryota</taxon>
        <taxon>Metazoa</taxon>
        <taxon>Chordata</taxon>
        <taxon>Craniata</taxon>
        <taxon>Vertebrata</taxon>
        <taxon>Euteleostomi</taxon>
        <taxon>Actinopterygii</taxon>
        <taxon>Neopterygii</taxon>
        <taxon>Teleostei</taxon>
        <taxon>Neoteleostei</taxon>
        <taxon>Acanthomorphata</taxon>
        <taxon>Ovalentaria</taxon>
        <taxon>Atherinomorphae</taxon>
        <taxon>Cyprinodontiformes</taxon>
        <taxon>Nothobranchiidae</taxon>
        <taxon>Nothobranchius</taxon>
    </lineage>
</organism>
<name>A0A1A8QKT1_9TELE</name>
<evidence type="ECO:0000313" key="2">
    <source>
        <dbReference type="EMBL" id="SBR93928.1"/>
    </source>
</evidence>
<dbReference type="InterPro" id="IPR015095">
    <property type="entry name" value="AlkB_hom8_N"/>
</dbReference>
<dbReference type="Pfam" id="PF09004">
    <property type="entry name" value="ALKBH8_N"/>
    <property type="match status" value="1"/>
</dbReference>
<reference evidence="2" key="1">
    <citation type="submission" date="2016-05" db="EMBL/GenBank/DDBJ databases">
        <authorList>
            <person name="Lavstsen T."/>
            <person name="Jespersen J.S."/>
        </authorList>
    </citation>
    <scope>NUCLEOTIDE SEQUENCE</scope>
    <source>
        <tissue evidence="2">Brain</tissue>
    </source>
</reference>
<dbReference type="EMBL" id="HAEH01012098">
    <property type="protein sequence ID" value="SBR93928.1"/>
    <property type="molecule type" value="Transcribed_RNA"/>
</dbReference>
<gene>
    <name evidence="2" type="primary">Nfu_g_1_025814</name>
</gene>
<feature type="non-terminal residue" evidence="2">
    <location>
        <position position="92"/>
    </location>
</feature>
<feature type="domain" description="Alkylated DNA repair protein AlkB homologue 8 N-terminal" evidence="1">
    <location>
        <begin position="35"/>
        <end position="76"/>
    </location>
</feature>
<evidence type="ECO:0000259" key="1">
    <source>
        <dbReference type="Pfam" id="PF09004"/>
    </source>
</evidence>
<dbReference type="AlphaFoldDB" id="A0A1A8QKT1"/>
<reference evidence="2" key="2">
    <citation type="submission" date="2016-06" db="EMBL/GenBank/DDBJ databases">
        <title>The genome of a short-lived fish provides insights into sex chromosome evolution and the genetic control of aging.</title>
        <authorList>
            <person name="Reichwald K."/>
            <person name="Felder M."/>
            <person name="Petzold A."/>
            <person name="Koch P."/>
            <person name="Groth M."/>
            <person name="Platzer M."/>
        </authorList>
    </citation>
    <scope>NUCLEOTIDE SEQUENCE</scope>
    <source>
        <tissue evidence="2">Brain</tissue>
    </source>
</reference>
<protein>
    <recommendedName>
        <fullName evidence="1">Alkylated DNA repair protein AlkB homologue 8 N-terminal domain-containing protein</fullName>
    </recommendedName>
</protein>
<accession>A0A1A8QKT1</accession>
<sequence length="92" mass="10527">KPQTKHTPLCINECELKRVKNIKFLGVQISDNLGWAKNTSGLVKRAHQRLYFLRKLKQASLHTTILTLFYRGAVESVLTYAISAWFSSCNMT</sequence>
<dbReference type="GO" id="GO:0008168">
    <property type="term" value="F:methyltransferase activity"/>
    <property type="evidence" value="ECO:0007669"/>
    <property type="project" value="InterPro"/>
</dbReference>
<proteinExistence type="predicted"/>